<evidence type="ECO:0000313" key="3">
    <source>
        <dbReference type="Proteomes" id="UP001256711"/>
    </source>
</evidence>
<dbReference type="EMBL" id="JARQBJ010000002">
    <property type="protein sequence ID" value="MDT2810010.1"/>
    <property type="molecule type" value="Genomic_DNA"/>
</dbReference>
<dbReference type="InterPro" id="IPR021598">
    <property type="entry name" value="DUF3221"/>
</dbReference>
<proteinExistence type="predicted"/>
<dbReference type="Proteomes" id="UP001256711">
    <property type="component" value="Unassembled WGS sequence"/>
</dbReference>
<protein>
    <submittedName>
        <fullName evidence="2">DUF3221 domain-containing protein</fullName>
    </submittedName>
</protein>
<evidence type="ECO:0000256" key="1">
    <source>
        <dbReference type="SAM" id="SignalP"/>
    </source>
</evidence>
<comment type="caution">
    <text evidence="2">The sequence shown here is derived from an EMBL/GenBank/DDBJ whole genome shotgun (WGS) entry which is preliminary data.</text>
</comment>
<gene>
    <name evidence="2" type="ORF">P7H43_05905</name>
</gene>
<dbReference type="AlphaFoldDB" id="A0AAW8U246"/>
<organism evidence="2 3">
    <name type="scientific">Enterococcus asini</name>
    <dbReference type="NCBI Taxonomy" id="57732"/>
    <lineage>
        <taxon>Bacteria</taxon>
        <taxon>Bacillati</taxon>
        <taxon>Bacillota</taxon>
        <taxon>Bacilli</taxon>
        <taxon>Lactobacillales</taxon>
        <taxon>Enterococcaceae</taxon>
        <taxon>Enterococcus</taxon>
    </lineage>
</organism>
<dbReference type="Pfam" id="PF11518">
    <property type="entry name" value="DUF3221"/>
    <property type="match status" value="1"/>
</dbReference>
<dbReference type="RefSeq" id="WP_311835250.1">
    <property type="nucleotide sequence ID" value="NZ_JARQBJ010000002.1"/>
</dbReference>
<accession>A0AAW8U246</accession>
<name>A0AAW8U246_9ENTE</name>
<feature type="signal peptide" evidence="1">
    <location>
        <begin position="1"/>
        <end position="19"/>
    </location>
</feature>
<keyword evidence="1" id="KW-0732">Signal</keyword>
<reference evidence="2" key="1">
    <citation type="submission" date="2023-03" db="EMBL/GenBank/DDBJ databases">
        <authorList>
            <person name="Shen W."/>
            <person name="Cai J."/>
        </authorList>
    </citation>
    <scope>NUCLEOTIDE SEQUENCE</scope>
    <source>
        <strain evidence="2">B226-2</strain>
    </source>
</reference>
<evidence type="ECO:0000313" key="2">
    <source>
        <dbReference type="EMBL" id="MDT2810010.1"/>
    </source>
</evidence>
<feature type="chain" id="PRO_5043589153" evidence="1">
    <location>
        <begin position="20"/>
        <end position="101"/>
    </location>
</feature>
<sequence length="101" mass="11277">MKKFSCLLIIISTVFLLNACRKQPTSQTSGTITDIYQNTITILTDDGKSEQGEQKQGDLSFEWELASDFKVGERIKITIQGPIRTSFPAIAEVTHIEKLAE</sequence>